<name>A0A1B2ER16_9HYPH</name>
<dbReference type="AlphaFoldDB" id="A0A1B2ER16"/>
<organism evidence="1">
    <name type="scientific">Microvirga ossetica</name>
    <dbReference type="NCBI Taxonomy" id="1882682"/>
    <lineage>
        <taxon>Bacteria</taxon>
        <taxon>Pseudomonadati</taxon>
        <taxon>Pseudomonadota</taxon>
        <taxon>Alphaproteobacteria</taxon>
        <taxon>Hyphomicrobiales</taxon>
        <taxon>Methylobacteriaceae</taxon>
        <taxon>Microvirga</taxon>
    </lineage>
</organism>
<dbReference type="EMBL" id="CP016617">
    <property type="protein sequence ID" value="ANY82423.1"/>
    <property type="molecule type" value="Genomic_DNA"/>
</dbReference>
<keyword evidence="1" id="KW-0614">Plasmid</keyword>
<reference evidence="1" key="1">
    <citation type="submission" date="2016-07" db="EMBL/GenBank/DDBJ databases">
        <title>Microvirga ossetica sp. nov. a new species of rhizobia isolated from root nodules of the legume species Vicia alpestris Steven originated from North Ossetia region in the Caucasus.</title>
        <authorList>
            <person name="Safronova V.I."/>
            <person name="Kuznetsova I.G."/>
            <person name="Sazanova A.L."/>
            <person name="Belimov A."/>
            <person name="Andronov E."/>
            <person name="Osledkin Y.S."/>
            <person name="Onishchuk O.P."/>
            <person name="Kurchak O.N."/>
            <person name="Shaposhnikov A.I."/>
            <person name="Willems A."/>
            <person name="Tikhonovich I.A."/>
        </authorList>
    </citation>
    <scope>NUCLEOTIDE SEQUENCE [LARGE SCALE GENOMIC DNA]</scope>
    <source>
        <strain evidence="1">V5/3M</strain>
        <plasmid evidence="1">unnamed1</plasmid>
    </source>
</reference>
<protein>
    <submittedName>
        <fullName evidence="1">Uncharacterized protein</fullName>
    </submittedName>
</protein>
<dbReference type="KEGG" id="moc:BB934_29430"/>
<proteinExistence type="predicted"/>
<geneLocation type="plasmid" evidence="1">
    <name>unnamed1</name>
</geneLocation>
<evidence type="ECO:0000313" key="1">
    <source>
        <dbReference type="EMBL" id="ANY82423.1"/>
    </source>
</evidence>
<accession>A0A1B2ER16</accession>
<gene>
    <name evidence="1" type="ORF">BB934_29430</name>
</gene>
<sequence length="82" mass="9009">MTPNGVQMFVEGEWIAVQDHTIQYRALLGDTGETDGGHWCGQIHWQGHRMDHATQCAILPPNPTAILGPELALREGAIRPVP</sequence>